<organism evidence="10 11">
    <name type="scientific">Oikopleura dioica</name>
    <name type="common">Tunicate</name>
    <dbReference type="NCBI Taxonomy" id="34765"/>
    <lineage>
        <taxon>Eukaryota</taxon>
        <taxon>Metazoa</taxon>
        <taxon>Chordata</taxon>
        <taxon>Tunicata</taxon>
        <taxon>Appendicularia</taxon>
        <taxon>Copelata</taxon>
        <taxon>Oikopleuridae</taxon>
        <taxon>Oikopleura</taxon>
    </lineage>
</organism>
<dbReference type="InterPro" id="IPR037519">
    <property type="entry name" value="LITAF_fam"/>
</dbReference>
<dbReference type="EMBL" id="OU015567">
    <property type="protein sequence ID" value="CAG5112198.1"/>
    <property type="molecule type" value="Genomic_DNA"/>
</dbReference>
<evidence type="ECO:0000256" key="3">
    <source>
        <dbReference type="ARBA" id="ARBA00004630"/>
    </source>
</evidence>
<keyword evidence="5" id="KW-0479">Metal-binding</keyword>
<evidence type="ECO:0000313" key="10">
    <source>
        <dbReference type="EMBL" id="CAG5112198.1"/>
    </source>
</evidence>
<accession>A0ABN7T6W8</accession>
<evidence type="ECO:0000256" key="8">
    <source>
        <dbReference type="SAM" id="MobiDB-lite"/>
    </source>
</evidence>
<dbReference type="SMART" id="SM00714">
    <property type="entry name" value="LITAF"/>
    <property type="match status" value="1"/>
</dbReference>
<keyword evidence="6" id="KW-0862">Zinc</keyword>
<dbReference type="Proteomes" id="UP001158576">
    <property type="component" value="Chromosome 2"/>
</dbReference>
<proteinExistence type="inferred from homology"/>
<dbReference type="PROSITE" id="PS51837">
    <property type="entry name" value="LITAF"/>
    <property type="match status" value="1"/>
</dbReference>
<feature type="domain" description="LITAF" evidence="9">
    <location>
        <begin position="91"/>
        <end position="175"/>
    </location>
</feature>
<evidence type="ECO:0000259" key="9">
    <source>
        <dbReference type="PROSITE" id="PS51837"/>
    </source>
</evidence>
<evidence type="ECO:0000256" key="4">
    <source>
        <dbReference type="ARBA" id="ARBA00005975"/>
    </source>
</evidence>
<feature type="region of interest" description="Disordered" evidence="8">
    <location>
        <begin position="1"/>
        <end position="78"/>
    </location>
</feature>
<keyword evidence="7" id="KW-0472">Membrane</keyword>
<dbReference type="Pfam" id="PF10601">
    <property type="entry name" value="zf-LITAF-like"/>
    <property type="match status" value="1"/>
</dbReference>
<name>A0ABN7T6W8_OIKDI</name>
<protein>
    <submittedName>
        <fullName evidence="10">Oidioi.mRNA.OKI2018_I69.chr2.g6441.t1.cds</fullName>
    </submittedName>
</protein>
<feature type="compositionally biased region" description="Low complexity" evidence="8">
    <location>
        <begin position="34"/>
        <end position="69"/>
    </location>
</feature>
<dbReference type="PANTHER" id="PTHR23292">
    <property type="entry name" value="LIPOPOLYSACCHARIDE-INDUCED TUMOR NECROSIS FACTOR-ALPHA FACTOR"/>
    <property type="match status" value="1"/>
</dbReference>
<evidence type="ECO:0000256" key="5">
    <source>
        <dbReference type="ARBA" id="ARBA00022723"/>
    </source>
</evidence>
<evidence type="ECO:0000256" key="7">
    <source>
        <dbReference type="ARBA" id="ARBA00023136"/>
    </source>
</evidence>
<dbReference type="InterPro" id="IPR006629">
    <property type="entry name" value="LITAF"/>
</dbReference>
<keyword evidence="11" id="KW-1185">Reference proteome</keyword>
<sequence length="177" mass="18703">MGNPEEQNPGYPHQNLMGAPDQPYPASAPPMGAPPAYGDVYGTQPAPMGGPPVAGAPPVQTQQPAYAPGYAPPQPQAAGYGTAPTTVIIQQQAPPTIINQRFGSQPQHCICPHCQHQGVSKVHHESGLGTWLACGGICLFGCWAGCCLIPFCLDDLRDTVHKCENCNKLIRVKKLIS</sequence>
<gene>
    <name evidence="10" type="ORF">OKIOD_LOCUS15206</name>
</gene>
<evidence type="ECO:0000256" key="2">
    <source>
        <dbReference type="ARBA" id="ARBA00004481"/>
    </source>
</evidence>
<evidence type="ECO:0000313" key="11">
    <source>
        <dbReference type="Proteomes" id="UP001158576"/>
    </source>
</evidence>
<feature type="compositionally biased region" description="Pro residues" evidence="8">
    <location>
        <begin position="22"/>
        <end position="33"/>
    </location>
</feature>
<evidence type="ECO:0000256" key="1">
    <source>
        <dbReference type="ARBA" id="ARBA00004414"/>
    </source>
</evidence>
<dbReference type="PANTHER" id="PTHR23292:SF6">
    <property type="entry name" value="FI16602P1-RELATED"/>
    <property type="match status" value="1"/>
</dbReference>
<reference evidence="10 11" key="1">
    <citation type="submission" date="2021-04" db="EMBL/GenBank/DDBJ databases">
        <authorList>
            <person name="Bliznina A."/>
        </authorList>
    </citation>
    <scope>NUCLEOTIDE SEQUENCE [LARGE SCALE GENOMIC DNA]</scope>
</reference>
<comment type="subcellular location">
    <subcellularLocation>
        <location evidence="2">Endosome membrane</location>
        <topology evidence="2">Peripheral membrane protein</topology>
    </subcellularLocation>
    <subcellularLocation>
        <location evidence="1">Late endosome membrane</location>
    </subcellularLocation>
    <subcellularLocation>
        <location evidence="3">Lysosome membrane</location>
        <topology evidence="3">Peripheral membrane protein</topology>
        <orientation evidence="3">Cytoplasmic side</orientation>
    </subcellularLocation>
</comment>
<evidence type="ECO:0000256" key="6">
    <source>
        <dbReference type="ARBA" id="ARBA00022833"/>
    </source>
</evidence>
<comment type="similarity">
    <text evidence="4">Belongs to the CDIP1/LITAF family.</text>
</comment>